<evidence type="ECO:0000313" key="2">
    <source>
        <dbReference type="Proteomes" id="UP001158297"/>
    </source>
</evidence>
<sequence length="88" mass="9582">MNDEIRNELNTLAQATASVTTVLGLLVKHLVASGNLDAQAMRSTLDMYRQDVEASDVAENEKKVTRSVLRLIDTCLTENSTSNGKDDA</sequence>
<gene>
    <name evidence="1" type="ORF">N7330_14400</name>
</gene>
<dbReference type="RefSeq" id="WP_279860386.1">
    <property type="nucleotide sequence ID" value="NZ_JAODZU010000018.1"/>
</dbReference>
<dbReference type="Proteomes" id="UP001158297">
    <property type="component" value="Unassembled WGS sequence"/>
</dbReference>
<evidence type="ECO:0000313" key="1">
    <source>
        <dbReference type="EMBL" id="MDH0364230.1"/>
    </source>
</evidence>
<comment type="caution">
    <text evidence="1">The sequence shown here is derived from an EMBL/GenBank/DDBJ whole genome shotgun (WGS) entry which is preliminary data.</text>
</comment>
<dbReference type="EMBL" id="JAODZU010000018">
    <property type="protein sequence ID" value="MDH0364230.1"/>
    <property type="molecule type" value="Genomic_DNA"/>
</dbReference>
<reference evidence="1" key="1">
    <citation type="submission" date="2022-09" db="EMBL/GenBank/DDBJ databases">
        <title>Intensive care unit water sources are persistently colonized with multi-drug resistant bacteria and are the site of extensive horizontal gene transfer of antibiotic resistance genes.</title>
        <authorList>
            <person name="Diorio-Toth L."/>
        </authorList>
    </citation>
    <scope>NUCLEOTIDE SEQUENCE</scope>
    <source>
        <strain evidence="1">GD04130</strain>
    </source>
</reference>
<accession>A0AA42I1F9</accession>
<organism evidence="1 2">
    <name type="scientific">Comamonas aquatica</name>
    <dbReference type="NCBI Taxonomy" id="225991"/>
    <lineage>
        <taxon>Bacteria</taxon>
        <taxon>Pseudomonadati</taxon>
        <taxon>Pseudomonadota</taxon>
        <taxon>Betaproteobacteria</taxon>
        <taxon>Burkholderiales</taxon>
        <taxon>Comamonadaceae</taxon>
        <taxon>Comamonas</taxon>
    </lineage>
</organism>
<proteinExistence type="predicted"/>
<dbReference type="AlphaFoldDB" id="A0AA42I1F9"/>
<name>A0AA42I1F9_9BURK</name>
<protein>
    <submittedName>
        <fullName evidence="1">Uncharacterized protein</fullName>
    </submittedName>
</protein>